<evidence type="ECO:0000313" key="1">
    <source>
        <dbReference type="EMBL" id="OTP79906.1"/>
    </source>
</evidence>
<dbReference type="Proteomes" id="UP000194546">
    <property type="component" value="Unassembled WGS sequence"/>
</dbReference>
<name>A0A242N9S0_CABSO</name>
<evidence type="ECO:0008006" key="3">
    <source>
        <dbReference type="Google" id="ProtNLM"/>
    </source>
</evidence>
<organism evidence="1 2">
    <name type="scientific">Caballeronia sordidicola</name>
    <name type="common">Burkholderia sordidicola</name>
    <dbReference type="NCBI Taxonomy" id="196367"/>
    <lineage>
        <taxon>Bacteria</taxon>
        <taxon>Pseudomonadati</taxon>
        <taxon>Pseudomonadota</taxon>
        <taxon>Betaproteobacteria</taxon>
        <taxon>Burkholderiales</taxon>
        <taxon>Burkholderiaceae</taxon>
        <taxon>Caballeronia</taxon>
    </lineage>
</organism>
<protein>
    <recommendedName>
        <fullName evidence="3">BON domain-containing protein</fullName>
    </recommendedName>
</protein>
<gene>
    <name evidence="1" type="ORF">PAMC26510_05230</name>
</gene>
<dbReference type="AlphaFoldDB" id="A0A242N9S0"/>
<reference evidence="1 2" key="1">
    <citation type="submission" date="2017-03" db="EMBL/GenBank/DDBJ databases">
        <title>Genome analysis of strain PAMC 26510.</title>
        <authorList>
            <person name="Oh H.-M."/>
            <person name="Yang J.-A."/>
        </authorList>
    </citation>
    <scope>NUCLEOTIDE SEQUENCE [LARGE SCALE GENOMIC DNA]</scope>
    <source>
        <strain evidence="1 2">PAMC 26510</strain>
    </source>
</reference>
<dbReference type="EMBL" id="NBTY01000018">
    <property type="protein sequence ID" value="OTP79906.1"/>
    <property type="molecule type" value="Genomic_DNA"/>
</dbReference>
<proteinExistence type="predicted"/>
<sequence>MFACRQVFQRSSLTRVFLRYCRFDPTPMNPSNALIRSAMCCTLFAFASPIAGSNAIAAGARTNHGNDPFFQISTAVAHCPAPLGPLQTDQEWLNDAHYRIERGNSCWVEGRCRLSNAYRYDGEIAEAVQRRLNAINTTVHWRENSTLWLTLQRRFIYVQGCVSKQFDTAKFLSELEKTADVDRVIDNTTTMPTRLPLPYKTPDD</sequence>
<accession>A0A242N9S0</accession>
<evidence type="ECO:0000313" key="2">
    <source>
        <dbReference type="Proteomes" id="UP000194546"/>
    </source>
</evidence>
<comment type="caution">
    <text evidence="1">The sequence shown here is derived from an EMBL/GenBank/DDBJ whole genome shotgun (WGS) entry which is preliminary data.</text>
</comment>